<reference evidence="2" key="2">
    <citation type="submission" date="2021-09" db="EMBL/GenBank/DDBJ databases">
        <authorList>
            <person name="Gilroy R."/>
        </authorList>
    </citation>
    <scope>NUCLEOTIDE SEQUENCE</scope>
    <source>
        <strain evidence="2">CHK174-6876</strain>
    </source>
</reference>
<dbReference type="Gene3D" id="3.30.505.50">
    <property type="entry name" value="Sigma 54 modulation/S30EA ribosomal protein, C-terminal domain"/>
    <property type="match status" value="1"/>
</dbReference>
<proteinExistence type="predicted"/>
<reference evidence="2" key="1">
    <citation type="journal article" date="2021" name="PeerJ">
        <title>Extensive microbial diversity within the chicken gut microbiome revealed by metagenomics and culture.</title>
        <authorList>
            <person name="Gilroy R."/>
            <person name="Ravi A."/>
            <person name="Getino M."/>
            <person name="Pursley I."/>
            <person name="Horton D.L."/>
            <person name="Alikhan N.F."/>
            <person name="Baker D."/>
            <person name="Gharbi K."/>
            <person name="Hall N."/>
            <person name="Watson M."/>
            <person name="Adriaenssens E.M."/>
            <person name="Foster-Nyarko E."/>
            <person name="Jarju S."/>
            <person name="Secka A."/>
            <person name="Antonio M."/>
            <person name="Oren A."/>
            <person name="Chaudhuri R.R."/>
            <person name="La Ragione R."/>
            <person name="Hildebrand F."/>
            <person name="Pallen M.J."/>
        </authorList>
    </citation>
    <scope>NUCLEOTIDE SEQUENCE</scope>
    <source>
        <strain evidence="2">CHK174-6876</strain>
    </source>
</reference>
<sequence>ESQGVNIVYRRRDGRYGLIEAGQ</sequence>
<dbReference type="Pfam" id="PF16321">
    <property type="entry name" value="Ribosom_S30AE_C"/>
    <property type="match status" value="1"/>
</dbReference>
<feature type="domain" description="Sigma 54 modulation/S30EA ribosomal protein C-terminal" evidence="1">
    <location>
        <begin position="1"/>
        <end position="18"/>
    </location>
</feature>
<accession>A0A921K160</accession>
<name>A0A921K160_9LACO</name>
<evidence type="ECO:0000313" key="2">
    <source>
        <dbReference type="EMBL" id="HJE96760.1"/>
    </source>
</evidence>
<evidence type="ECO:0000259" key="1">
    <source>
        <dbReference type="Pfam" id="PF16321"/>
    </source>
</evidence>
<dbReference type="InterPro" id="IPR032528">
    <property type="entry name" value="Ribosom_S30AE_C"/>
</dbReference>
<gene>
    <name evidence="2" type="ORF">K8V00_03990</name>
</gene>
<dbReference type="AlphaFoldDB" id="A0A921K160"/>
<organism evidence="2 3">
    <name type="scientific">Ligilactobacillus acidipiscis</name>
    <dbReference type="NCBI Taxonomy" id="89059"/>
    <lineage>
        <taxon>Bacteria</taxon>
        <taxon>Bacillati</taxon>
        <taxon>Bacillota</taxon>
        <taxon>Bacilli</taxon>
        <taxon>Lactobacillales</taxon>
        <taxon>Lactobacillaceae</taxon>
        <taxon>Ligilactobacillus</taxon>
    </lineage>
</organism>
<dbReference type="EMBL" id="DYXG01000034">
    <property type="protein sequence ID" value="HJE96760.1"/>
    <property type="molecule type" value="Genomic_DNA"/>
</dbReference>
<comment type="caution">
    <text evidence="2">The sequence shown here is derived from an EMBL/GenBank/DDBJ whole genome shotgun (WGS) entry which is preliminary data.</text>
</comment>
<dbReference type="InterPro" id="IPR038416">
    <property type="entry name" value="Ribosom_S30AE_C_sf"/>
</dbReference>
<evidence type="ECO:0000313" key="3">
    <source>
        <dbReference type="Proteomes" id="UP000707535"/>
    </source>
</evidence>
<feature type="non-terminal residue" evidence="2">
    <location>
        <position position="1"/>
    </location>
</feature>
<dbReference type="Proteomes" id="UP000707535">
    <property type="component" value="Unassembled WGS sequence"/>
</dbReference>
<protein>
    <submittedName>
        <fullName evidence="2">Sigma 54 modulation/S30EA ribosomal C-terminal domain-containing protein</fullName>
    </submittedName>
</protein>